<dbReference type="SUPFAM" id="SSF53850">
    <property type="entry name" value="Periplasmic binding protein-like II"/>
    <property type="match status" value="1"/>
</dbReference>
<evidence type="ECO:0000313" key="7">
    <source>
        <dbReference type="EMBL" id="STZ14147.1"/>
    </source>
</evidence>
<dbReference type="InterPro" id="IPR036388">
    <property type="entry name" value="WH-like_DNA-bd_sf"/>
</dbReference>
<dbReference type="InterPro" id="IPR005119">
    <property type="entry name" value="LysR_subst-bd"/>
</dbReference>
<dbReference type="EMBL" id="MUXU01000010">
    <property type="protein sequence ID" value="OOR92815.1"/>
    <property type="molecule type" value="Genomic_DNA"/>
</dbReference>
<dbReference type="EMBL" id="UGQE01000004">
    <property type="protein sequence ID" value="STZ14147.1"/>
    <property type="molecule type" value="Genomic_DNA"/>
</dbReference>
<dbReference type="Proteomes" id="UP000255279">
    <property type="component" value="Unassembled WGS sequence"/>
</dbReference>
<dbReference type="PANTHER" id="PTHR30537:SF35">
    <property type="entry name" value="TRANSCRIPTIONAL REGULATORY PROTEIN"/>
    <property type="match status" value="1"/>
</dbReference>
<feature type="domain" description="HTH lysR-type" evidence="5">
    <location>
        <begin position="1"/>
        <end position="59"/>
    </location>
</feature>
<reference evidence="6 8" key="1">
    <citation type="submission" date="2017-02" db="EMBL/GenBank/DDBJ databases">
        <title>Draft genome sequence of Moraxella caviae CCUG 355 type strain.</title>
        <authorList>
            <person name="Engstrom-Jakobsson H."/>
            <person name="Salva-Serra F."/>
            <person name="Thorell K."/>
            <person name="Gonzales-Siles L."/>
            <person name="Karlsson R."/>
            <person name="Boulund F."/>
            <person name="Engstrand L."/>
            <person name="Moore E."/>
        </authorList>
    </citation>
    <scope>NUCLEOTIDE SEQUENCE [LARGE SCALE GENOMIC DNA]</scope>
    <source>
        <strain evidence="6 8">CCUG 355</strain>
    </source>
</reference>
<dbReference type="Gene3D" id="3.40.190.290">
    <property type="match status" value="1"/>
</dbReference>
<evidence type="ECO:0000256" key="1">
    <source>
        <dbReference type="ARBA" id="ARBA00009437"/>
    </source>
</evidence>
<dbReference type="RefSeq" id="WP_078275707.1">
    <property type="nucleotide sequence ID" value="NZ_MUXU01000010.1"/>
</dbReference>
<dbReference type="AlphaFoldDB" id="A0A1T0AAS9"/>
<dbReference type="GO" id="GO:0043565">
    <property type="term" value="F:sequence-specific DNA binding"/>
    <property type="evidence" value="ECO:0007669"/>
    <property type="project" value="TreeGrafter"/>
</dbReference>
<name>A0A1T0AAS9_9GAMM</name>
<evidence type="ECO:0000259" key="5">
    <source>
        <dbReference type="PROSITE" id="PS50931"/>
    </source>
</evidence>
<protein>
    <submittedName>
        <fullName evidence="7">D-malate degradation protein R</fullName>
    </submittedName>
    <submittedName>
        <fullName evidence="6">LysR family transcriptional regulator</fullName>
    </submittedName>
</protein>
<proteinExistence type="inferred from homology"/>
<dbReference type="InterPro" id="IPR058163">
    <property type="entry name" value="LysR-type_TF_proteobact-type"/>
</dbReference>
<evidence type="ECO:0000256" key="3">
    <source>
        <dbReference type="ARBA" id="ARBA00023125"/>
    </source>
</evidence>
<dbReference type="Proteomes" id="UP000190435">
    <property type="component" value="Unassembled WGS sequence"/>
</dbReference>
<evidence type="ECO:0000313" key="6">
    <source>
        <dbReference type="EMBL" id="OOR92815.1"/>
    </source>
</evidence>
<dbReference type="Pfam" id="PF00126">
    <property type="entry name" value="HTH_1"/>
    <property type="match status" value="1"/>
</dbReference>
<dbReference type="InterPro" id="IPR036390">
    <property type="entry name" value="WH_DNA-bd_sf"/>
</dbReference>
<dbReference type="Pfam" id="PF03466">
    <property type="entry name" value="LysR_substrate"/>
    <property type="match status" value="1"/>
</dbReference>
<gene>
    <name evidence="7" type="primary">dmlR_5</name>
    <name evidence="6" type="ORF">B0181_01390</name>
    <name evidence="7" type="ORF">NCTC10293_01737</name>
</gene>
<organism evidence="6 8">
    <name type="scientific">Moraxella caviae</name>
    <dbReference type="NCBI Taxonomy" id="34060"/>
    <lineage>
        <taxon>Bacteria</taxon>
        <taxon>Pseudomonadati</taxon>
        <taxon>Pseudomonadota</taxon>
        <taxon>Gammaproteobacteria</taxon>
        <taxon>Moraxellales</taxon>
        <taxon>Moraxellaceae</taxon>
        <taxon>Moraxella</taxon>
    </lineage>
</organism>
<evidence type="ECO:0000256" key="4">
    <source>
        <dbReference type="ARBA" id="ARBA00023163"/>
    </source>
</evidence>
<evidence type="ECO:0000313" key="9">
    <source>
        <dbReference type="Proteomes" id="UP000255279"/>
    </source>
</evidence>
<keyword evidence="2" id="KW-0805">Transcription regulation</keyword>
<dbReference type="PROSITE" id="PS50931">
    <property type="entry name" value="HTH_LYSR"/>
    <property type="match status" value="1"/>
</dbReference>
<comment type="similarity">
    <text evidence="1">Belongs to the LysR transcriptional regulatory family.</text>
</comment>
<dbReference type="FunFam" id="1.10.10.10:FF:000001">
    <property type="entry name" value="LysR family transcriptional regulator"/>
    <property type="match status" value="1"/>
</dbReference>
<evidence type="ECO:0000256" key="2">
    <source>
        <dbReference type="ARBA" id="ARBA00023015"/>
    </source>
</evidence>
<dbReference type="CDD" id="cd08422">
    <property type="entry name" value="PBP2_CrgA_like"/>
    <property type="match status" value="1"/>
</dbReference>
<keyword evidence="8" id="KW-1185">Reference proteome</keyword>
<reference evidence="7 9" key="2">
    <citation type="submission" date="2018-06" db="EMBL/GenBank/DDBJ databases">
        <authorList>
            <consortium name="Pathogen Informatics"/>
            <person name="Doyle S."/>
        </authorList>
    </citation>
    <scope>NUCLEOTIDE SEQUENCE [LARGE SCALE GENOMIC DNA]</scope>
    <source>
        <strain evidence="7 9">NCTC10293</strain>
    </source>
</reference>
<evidence type="ECO:0000313" key="8">
    <source>
        <dbReference type="Proteomes" id="UP000190435"/>
    </source>
</evidence>
<dbReference type="GO" id="GO:0003700">
    <property type="term" value="F:DNA-binding transcription factor activity"/>
    <property type="evidence" value="ECO:0007669"/>
    <property type="project" value="InterPro"/>
</dbReference>
<keyword evidence="3" id="KW-0238">DNA-binding</keyword>
<dbReference type="InterPro" id="IPR000847">
    <property type="entry name" value="LysR_HTH_N"/>
</dbReference>
<dbReference type="PANTHER" id="PTHR30537">
    <property type="entry name" value="HTH-TYPE TRANSCRIPTIONAL REGULATOR"/>
    <property type="match status" value="1"/>
</dbReference>
<sequence>MDTLQSIRAFHQVVEQKSFTKAADHLAMSVPMVSKHVANLERMLGAKLLHRNSRSIHLTEVGEQYYRQSLHALDVLGAAAQQAAGAQARPTGELKIAMPLWFASTKVATWLAEFRTRYPEVSLNLSLSNYKVDLVAGGFDLALRLSNNPNPSMIIRPLGVVEFYLVAAPSYLRKHGIPKSPEEIAQHEMVQPSHINAEPMQLRHLATGAVHDIAVKSTVQSDDTLMIAKLVQAGVGLACLPSWAIEADLAAGRLMRLLPEYHVLSVDLYAAYVDRAFLSAKVRAFIDFMVEKCAD</sequence>
<dbReference type="Gene3D" id="1.10.10.10">
    <property type="entry name" value="Winged helix-like DNA-binding domain superfamily/Winged helix DNA-binding domain"/>
    <property type="match status" value="1"/>
</dbReference>
<keyword evidence="4" id="KW-0804">Transcription</keyword>
<accession>A0A1T0AAS9</accession>
<dbReference type="STRING" id="34060.B0181_01390"/>
<dbReference type="GO" id="GO:0006351">
    <property type="term" value="P:DNA-templated transcription"/>
    <property type="evidence" value="ECO:0007669"/>
    <property type="project" value="TreeGrafter"/>
</dbReference>
<dbReference type="SUPFAM" id="SSF46785">
    <property type="entry name" value="Winged helix' DNA-binding domain"/>
    <property type="match status" value="1"/>
</dbReference>
<dbReference type="OrthoDB" id="8885940at2"/>